<dbReference type="CDD" id="cd00303">
    <property type="entry name" value="retropepsin_like"/>
    <property type="match status" value="1"/>
</dbReference>
<evidence type="ECO:0000256" key="1">
    <source>
        <dbReference type="SAM" id="MobiDB-lite"/>
    </source>
</evidence>
<name>A0AAN6Y5P6_9PEZI</name>
<feature type="compositionally biased region" description="Basic and acidic residues" evidence="1">
    <location>
        <begin position="169"/>
        <end position="189"/>
    </location>
</feature>
<accession>A0AAN6Y5P6</accession>
<dbReference type="Proteomes" id="UP001301769">
    <property type="component" value="Unassembled WGS sequence"/>
</dbReference>
<dbReference type="EMBL" id="MU858141">
    <property type="protein sequence ID" value="KAK4211760.1"/>
    <property type="molecule type" value="Genomic_DNA"/>
</dbReference>
<comment type="caution">
    <text evidence="2">The sequence shown here is derived from an EMBL/GenBank/DDBJ whole genome shotgun (WGS) entry which is preliminary data.</text>
</comment>
<organism evidence="2 3">
    <name type="scientific">Rhypophila decipiens</name>
    <dbReference type="NCBI Taxonomy" id="261697"/>
    <lineage>
        <taxon>Eukaryota</taxon>
        <taxon>Fungi</taxon>
        <taxon>Dikarya</taxon>
        <taxon>Ascomycota</taxon>
        <taxon>Pezizomycotina</taxon>
        <taxon>Sordariomycetes</taxon>
        <taxon>Sordariomycetidae</taxon>
        <taxon>Sordariales</taxon>
        <taxon>Naviculisporaceae</taxon>
        <taxon>Rhypophila</taxon>
    </lineage>
</organism>
<protein>
    <submittedName>
        <fullName evidence="2">Uncharacterized protein</fullName>
    </submittedName>
</protein>
<proteinExistence type="predicted"/>
<keyword evidence="3" id="KW-1185">Reference proteome</keyword>
<dbReference type="AlphaFoldDB" id="A0AAN6Y5P6"/>
<dbReference type="InterPro" id="IPR021109">
    <property type="entry name" value="Peptidase_aspartic_dom_sf"/>
</dbReference>
<evidence type="ECO:0000313" key="3">
    <source>
        <dbReference type="Proteomes" id="UP001301769"/>
    </source>
</evidence>
<sequence length="195" mass="21881">MTVAGIFCGLFSRKKKSKKNAIPPFKIDIIILRNGSEPQLPAVALLDTQCQKGNWISSRLVERLGVSDQVRTDIEAVEVWDANGKPVKACGAVDLVWRPHPNGERNHWCRFYVLPRSGDKFDIILGADFIHANGLLLLNLPALLTLTEHEKIKKKEQLDIAAAKKRQAEEKAELEARRKQREKDIEAGHQDGQSS</sequence>
<dbReference type="Gene3D" id="2.40.70.10">
    <property type="entry name" value="Acid Proteases"/>
    <property type="match status" value="1"/>
</dbReference>
<gene>
    <name evidence="2" type="ORF">QBC37DRAFT_206202</name>
</gene>
<feature type="region of interest" description="Disordered" evidence="1">
    <location>
        <begin position="169"/>
        <end position="195"/>
    </location>
</feature>
<reference evidence="2" key="1">
    <citation type="journal article" date="2023" name="Mol. Phylogenet. Evol.">
        <title>Genome-scale phylogeny and comparative genomics of the fungal order Sordariales.</title>
        <authorList>
            <person name="Hensen N."/>
            <person name="Bonometti L."/>
            <person name="Westerberg I."/>
            <person name="Brannstrom I.O."/>
            <person name="Guillou S."/>
            <person name="Cros-Aarteil S."/>
            <person name="Calhoun S."/>
            <person name="Haridas S."/>
            <person name="Kuo A."/>
            <person name="Mondo S."/>
            <person name="Pangilinan J."/>
            <person name="Riley R."/>
            <person name="LaButti K."/>
            <person name="Andreopoulos B."/>
            <person name="Lipzen A."/>
            <person name="Chen C."/>
            <person name="Yan M."/>
            <person name="Daum C."/>
            <person name="Ng V."/>
            <person name="Clum A."/>
            <person name="Steindorff A."/>
            <person name="Ohm R.A."/>
            <person name="Martin F."/>
            <person name="Silar P."/>
            <person name="Natvig D.O."/>
            <person name="Lalanne C."/>
            <person name="Gautier V."/>
            <person name="Ament-Velasquez S.L."/>
            <person name="Kruys A."/>
            <person name="Hutchinson M.I."/>
            <person name="Powell A.J."/>
            <person name="Barry K."/>
            <person name="Miller A.N."/>
            <person name="Grigoriev I.V."/>
            <person name="Debuchy R."/>
            <person name="Gladieux P."/>
            <person name="Hiltunen Thoren M."/>
            <person name="Johannesson H."/>
        </authorList>
    </citation>
    <scope>NUCLEOTIDE SEQUENCE</scope>
    <source>
        <strain evidence="2">PSN293</strain>
    </source>
</reference>
<evidence type="ECO:0000313" key="2">
    <source>
        <dbReference type="EMBL" id="KAK4211760.1"/>
    </source>
</evidence>
<reference evidence="2" key="2">
    <citation type="submission" date="2023-05" db="EMBL/GenBank/DDBJ databases">
        <authorList>
            <consortium name="Lawrence Berkeley National Laboratory"/>
            <person name="Steindorff A."/>
            <person name="Hensen N."/>
            <person name="Bonometti L."/>
            <person name="Westerberg I."/>
            <person name="Brannstrom I.O."/>
            <person name="Guillou S."/>
            <person name="Cros-Aarteil S."/>
            <person name="Calhoun S."/>
            <person name="Haridas S."/>
            <person name="Kuo A."/>
            <person name="Mondo S."/>
            <person name="Pangilinan J."/>
            <person name="Riley R."/>
            <person name="Labutti K."/>
            <person name="Andreopoulos B."/>
            <person name="Lipzen A."/>
            <person name="Chen C."/>
            <person name="Yanf M."/>
            <person name="Daum C."/>
            <person name="Ng V."/>
            <person name="Clum A."/>
            <person name="Ohm R."/>
            <person name="Martin F."/>
            <person name="Silar P."/>
            <person name="Natvig D."/>
            <person name="Lalanne C."/>
            <person name="Gautier V."/>
            <person name="Ament-Velasquez S.L."/>
            <person name="Kruys A."/>
            <person name="Hutchinson M.I."/>
            <person name="Powell A.J."/>
            <person name="Barry K."/>
            <person name="Miller A.N."/>
            <person name="Grigoriev I.V."/>
            <person name="Debuchy R."/>
            <person name="Gladieux P."/>
            <person name="Thoren M.H."/>
            <person name="Johannesson H."/>
        </authorList>
    </citation>
    <scope>NUCLEOTIDE SEQUENCE</scope>
    <source>
        <strain evidence="2">PSN293</strain>
    </source>
</reference>